<accession>A0A8J3IPN6</accession>
<dbReference type="Proteomes" id="UP000597444">
    <property type="component" value="Unassembled WGS sequence"/>
</dbReference>
<proteinExistence type="predicted"/>
<dbReference type="AlphaFoldDB" id="A0A8J3IPN6"/>
<feature type="domain" description="IrrE N-terminal-like" evidence="1">
    <location>
        <begin position="55"/>
        <end position="152"/>
    </location>
</feature>
<evidence type="ECO:0000313" key="3">
    <source>
        <dbReference type="Proteomes" id="UP000597444"/>
    </source>
</evidence>
<reference evidence="2" key="1">
    <citation type="submission" date="2020-10" db="EMBL/GenBank/DDBJ databases">
        <title>Taxonomic study of unclassified bacteria belonging to the class Ktedonobacteria.</title>
        <authorList>
            <person name="Yabe S."/>
            <person name="Wang C.M."/>
            <person name="Zheng Y."/>
            <person name="Sakai Y."/>
            <person name="Cavaletti L."/>
            <person name="Monciardini P."/>
            <person name="Donadio S."/>
        </authorList>
    </citation>
    <scope>NUCLEOTIDE SEQUENCE</scope>
    <source>
        <strain evidence="2">ID150040</strain>
    </source>
</reference>
<keyword evidence="3" id="KW-1185">Reference proteome</keyword>
<gene>
    <name evidence="2" type="ORF">KSF_063460</name>
</gene>
<protein>
    <recommendedName>
        <fullName evidence="1">IrrE N-terminal-like domain-containing protein</fullName>
    </recommendedName>
</protein>
<dbReference type="Pfam" id="PF06114">
    <property type="entry name" value="Peptidase_M78"/>
    <property type="match status" value="1"/>
</dbReference>
<organism evidence="2 3">
    <name type="scientific">Reticulibacter mediterranei</name>
    <dbReference type="NCBI Taxonomy" id="2778369"/>
    <lineage>
        <taxon>Bacteria</taxon>
        <taxon>Bacillati</taxon>
        <taxon>Chloroflexota</taxon>
        <taxon>Ktedonobacteria</taxon>
        <taxon>Ktedonobacterales</taxon>
        <taxon>Reticulibacteraceae</taxon>
        <taxon>Reticulibacter</taxon>
    </lineage>
</organism>
<dbReference type="RefSeq" id="WP_220206936.1">
    <property type="nucleotide sequence ID" value="NZ_BNJK01000001.1"/>
</dbReference>
<evidence type="ECO:0000313" key="2">
    <source>
        <dbReference type="EMBL" id="GHO96298.1"/>
    </source>
</evidence>
<name>A0A8J3IPN6_9CHLR</name>
<sequence length="159" mass="17881">MYAYDPLPARSLAQHLKIRVISPVEIPEIDESLLQCLLAEDAGWSALTLPIGEGKHLIIYNPTHAATRYESNVMHELAHLLLGHQPIRFHQLSGGLLVREYRVPDEDAAAYLGGCLQISSRGLDWAFQRGMTLQEIAEHFGASVQMVRYRCNMTGWKLT</sequence>
<dbReference type="EMBL" id="BNJK01000001">
    <property type="protein sequence ID" value="GHO96298.1"/>
    <property type="molecule type" value="Genomic_DNA"/>
</dbReference>
<comment type="caution">
    <text evidence="2">The sequence shown here is derived from an EMBL/GenBank/DDBJ whole genome shotgun (WGS) entry which is preliminary data.</text>
</comment>
<dbReference type="InterPro" id="IPR010359">
    <property type="entry name" value="IrrE_HExxH"/>
</dbReference>
<evidence type="ECO:0000259" key="1">
    <source>
        <dbReference type="Pfam" id="PF06114"/>
    </source>
</evidence>